<dbReference type="InterPro" id="IPR046848">
    <property type="entry name" value="E_motif"/>
</dbReference>
<feature type="repeat" description="PPR" evidence="12">
    <location>
        <begin position="610"/>
        <end position="644"/>
    </location>
</feature>
<proteinExistence type="inferred from homology"/>
<evidence type="ECO:0000256" key="8">
    <source>
        <dbReference type="ARBA" id="ARBA00022786"/>
    </source>
</evidence>
<dbReference type="FunFam" id="1.25.40.10:FF:000196">
    <property type="entry name" value="Pentatricopeptide repeat-containing protein At4g14850"/>
    <property type="match status" value="1"/>
</dbReference>
<evidence type="ECO:0000259" key="13">
    <source>
        <dbReference type="Pfam" id="PF11145"/>
    </source>
</evidence>
<evidence type="ECO:0000256" key="11">
    <source>
        <dbReference type="ARBA" id="ARBA00061659"/>
    </source>
</evidence>
<dbReference type="PROSITE" id="PS51375">
    <property type="entry name" value="PPR"/>
    <property type="match status" value="9"/>
</dbReference>
<keyword evidence="5" id="KW-0808">Transferase</keyword>
<dbReference type="PANTHER" id="PTHR47926:SF386">
    <property type="entry name" value="PENTATRICOPEPTIDE REPEAT-CONTAINING PROTEIN"/>
    <property type="match status" value="1"/>
</dbReference>
<keyword evidence="15" id="KW-1185">Reference proteome</keyword>
<dbReference type="GO" id="GO:0012505">
    <property type="term" value="C:endomembrane system"/>
    <property type="evidence" value="ECO:0007669"/>
    <property type="project" value="UniProtKB-SubCell"/>
</dbReference>
<dbReference type="SUPFAM" id="SSF48452">
    <property type="entry name" value="TPR-like"/>
    <property type="match status" value="2"/>
</dbReference>
<evidence type="ECO:0000256" key="1">
    <source>
        <dbReference type="ARBA" id="ARBA00000900"/>
    </source>
</evidence>
<feature type="repeat" description="PPR" evidence="12">
    <location>
        <begin position="1019"/>
        <end position="1053"/>
    </location>
</feature>
<accession>A0A5J4ZYT7</accession>
<dbReference type="FunFam" id="1.25.40.10:FF:000090">
    <property type="entry name" value="Pentatricopeptide repeat-containing protein, chloroplastic"/>
    <property type="match status" value="1"/>
</dbReference>
<dbReference type="OrthoDB" id="185373at2759"/>
<gene>
    <name evidence="14" type="ORF">F0562_009487</name>
</gene>
<evidence type="ECO:0000256" key="5">
    <source>
        <dbReference type="ARBA" id="ARBA00022679"/>
    </source>
</evidence>
<organism evidence="14 15">
    <name type="scientific">Nyssa sinensis</name>
    <dbReference type="NCBI Taxonomy" id="561372"/>
    <lineage>
        <taxon>Eukaryota</taxon>
        <taxon>Viridiplantae</taxon>
        <taxon>Streptophyta</taxon>
        <taxon>Embryophyta</taxon>
        <taxon>Tracheophyta</taxon>
        <taxon>Spermatophyta</taxon>
        <taxon>Magnoliopsida</taxon>
        <taxon>eudicotyledons</taxon>
        <taxon>Gunneridae</taxon>
        <taxon>Pentapetalae</taxon>
        <taxon>asterids</taxon>
        <taxon>Cornales</taxon>
        <taxon>Nyssaceae</taxon>
        <taxon>Nyssa</taxon>
    </lineage>
</organism>
<feature type="repeat" description="PPR" evidence="12">
    <location>
        <begin position="711"/>
        <end position="745"/>
    </location>
</feature>
<keyword evidence="8" id="KW-0833">Ubl conjugation pathway</keyword>
<evidence type="ECO:0000256" key="12">
    <source>
        <dbReference type="PROSITE-ProRule" id="PRU00708"/>
    </source>
</evidence>
<protein>
    <recommendedName>
        <fullName evidence="4">RING-type E3 ubiquitin transferase</fullName>
        <ecNumber evidence="4">2.3.2.27</ecNumber>
    </recommendedName>
</protein>
<dbReference type="PANTHER" id="PTHR47926">
    <property type="entry name" value="PENTATRICOPEPTIDE REPEAT-CONTAINING PROTEIN"/>
    <property type="match status" value="1"/>
</dbReference>
<dbReference type="GO" id="GO:0009451">
    <property type="term" value="P:RNA modification"/>
    <property type="evidence" value="ECO:0007669"/>
    <property type="project" value="InterPro"/>
</dbReference>
<feature type="repeat" description="PPR" evidence="12">
    <location>
        <begin position="781"/>
        <end position="815"/>
    </location>
</feature>
<evidence type="ECO:0000313" key="14">
    <source>
        <dbReference type="EMBL" id="KAA8523064.1"/>
    </source>
</evidence>
<feature type="repeat" description="PPR" evidence="12">
    <location>
        <begin position="509"/>
        <end position="543"/>
    </location>
</feature>
<dbReference type="Gene3D" id="1.25.40.10">
    <property type="entry name" value="Tetratricopeptide repeat domain"/>
    <property type="match status" value="6"/>
</dbReference>
<dbReference type="InterPro" id="IPR011990">
    <property type="entry name" value="TPR-like_helical_dom_sf"/>
</dbReference>
<dbReference type="AlphaFoldDB" id="A0A5J4ZYT7"/>
<dbReference type="Pfam" id="PF13041">
    <property type="entry name" value="PPR_2"/>
    <property type="match status" value="4"/>
</dbReference>
<evidence type="ECO:0000256" key="3">
    <source>
        <dbReference type="ARBA" id="ARBA00004906"/>
    </source>
</evidence>
<dbReference type="NCBIfam" id="TIGR00756">
    <property type="entry name" value="PPR"/>
    <property type="match status" value="8"/>
</dbReference>
<comment type="subcellular location">
    <subcellularLocation>
        <location evidence="2">Endomembrane system</location>
        <topology evidence="2">Multi-pass membrane protein</topology>
    </subcellularLocation>
</comment>
<dbReference type="Pfam" id="PF20431">
    <property type="entry name" value="E_motif"/>
    <property type="match status" value="1"/>
</dbReference>
<dbReference type="FunFam" id="1.25.40.10:FF:000646">
    <property type="entry name" value="Pentatricopeptide repeat-containing protein, chloroplastic"/>
    <property type="match status" value="1"/>
</dbReference>
<feature type="repeat" description="PPR" evidence="12">
    <location>
        <begin position="882"/>
        <end position="916"/>
    </location>
</feature>
<sequence>MPTSNQFVDSWHSVNQYGYKHTHQSPIVQNDQIMLVLWYPKTKGLITRGISGELQSLNQKWNLTYFDSVHISSQLGHYSEYQFGSEELLSKACNPYPYKDNMLDEEIKMFIGDGLCEKLQDLQLNDVFNFVPNCGKLGPFVLDRNFDDLDNYRLILKDLKFNGSQTVAQPENYRYGSRNVKKLLKLWGGLVNYAGIIQDFFLLPQIVGNALWKINGKPLRKSYYLGFTMLMTKMPLSFVWQSMEHGNMSGLSSSTPPCMASLPVSSTTPNLHTPRIRTIKDAKSIQFTPTQLTKLQENDKNHRILYKSYVKHISSLCKDAQIQEAVDLITEMESKNLQIGPEVYGELLQGCVYERDLFTGQQIHAKIIKNGEFFTTNEYIETKLVIFYAKCDFSEIATRLFCRLRRQNVFSWAAIIGLNCRIGLSEEALLGFCEMQENGFLPDNFVIPNALKACGALQLIGFGKGVHSYVLKMEFKGCVFVASSLVDMYGKCGFLVDARKVFDDMVERNVVAWNSMIVSYVQNGMNKEAIEVFCDMRVEGVGPTRVTLASFLSASANLNALPEGKQGHAISILSGLDLDNILGSSIINLYSKVGLIEEAELVFSRILERDVVTWNLLISCYVQHGLVENALNLCRLMRLENFRFDSVTLASILSASADTSNIKLGKECHSYCIRNNLESDVVVSSSIIDMYAKCKIINDARQVFNSTTQRDLVLCNTLLAAYAELGLIGDALKLFYQMQLESIPPNVISWNSVILGFLRNGQVNEAKDMFSQMQSLGFQPNLITWTTLICGLAQNGLGSESVMFFQQMLEAGIQPNIVSIIGVLSACTNITSLQFGRAIHGYIMRQELHFSVSVATSLVDMYAKCGSLDQAKRVFDMILSKELPLYNVMISSYALHGQAIEVLALLKQLQKEGIVPDNITFTSILTACSHAGLVNEGLEFFVDMVSEHHVKPTMEHYGCVVSLLSRHGNLDEALMIILTMPFEPDAHILGSLLAACREHHKVELGEYLSKYLFELEPDNSGNYVALSNAYAAAGKWNEVSRLRILMKEKGLKKSPGCSWIQIGGEFHVFVAGDISHPDTEEIYSTLALLSQEMQFLGYVQ</sequence>
<dbReference type="Proteomes" id="UP000325577">
    <property type="component" value="Linkage Group LG4"/>
</dbReference>
<evidence type="ECO:0000313" key="15">
    <source>
        <dbReference type="Proteomes" id="UP000325577"/>
    </source>
</evidence>
<dbReference type="EMBL" id="CM018047">
    <property type="protein sequence ID" value="KAA8523064.1"/>
    <property type="molecule type" value="Genomic_DNA"/>
</dbReference>
<evidence type="ECO:0000256" key="2">
    <source>
        <dbReference type="ARBA" id="ARBA00004127"/>
    </source>
</evidence>
<dbReference type="GO" id="GO:0003723">
    <property type="term" value="F:RNA binding"/>
    <property type="evidence" value="ECO:0007669"/>
    <property type="project" value="InterPro"/>
</dbReference>
<dbReference type="FunFam" id="1.25.40.10:FF:000380">
    <property type="entry name" value="Pentatricopeptide repeat-containing protein, chloroplastic"/>
    <property type="match status" value="1"/>
</dbReference>
<dbReference type="GO" id="GO:0061630">
    <property type="term" value="F:ubiquitin protein ligase activity"/>
    <property type="evidence" value="ECO:0007669"/>
    <property type="project" value="UniProtKB-EC"/>
</dbReference>
<comment type="similarity">
    <text evidence="11">Belongs to the PPR family. PCMP-E subfamily.</text>
</comment>
<dbReference type="Pfam" id="PF11145">
    <property type="entry name" value="DUF2921"/>
    <property type="match status" value="1"/>
</dbReference>
<reference evidence="14 15" key="1">
    <citation type="submission" date="2019-09" db="EMBL/GenBank/DDBJ databases">
        <title>A chromosome-level genome assembly of the Chinese tupelo Nyssa sinensis.</title>
        <authorList>
            <person name="Yang X."/>
            <person name="Kang M."/>
            <person name="Yang Y."/>
            <person name="Xiong H."/>
            <person name="Wang M."/>
            <person name="Zhang Z."/>
            <person name="Wang Z."/>
            <person name="Wu H."/>
            <person name="Ma T."/>
            <person name="Liu J."/>
            <person name="Xi Z."/>
        </authorList>
    </citation>
    <scope>NUCLEOTIDE SEQUENCE [LARGE SCALE GENOMIC DNA]</scope>
    <source>
        <strain evidence="14">J267</strain>
        <tissue evidence="14">Leaf</tissue>
    </source>
</reference>
<dbReference type="InterPro" id="IPR046960">
    <property type="entry name" value="PPR_At4g14850-like_plant"/>
</dbReference>
<keyword evidence="6" id="KW-0812">Transmembrane</keyword>
<dbReference type="EC" id="2.3.2.27" evidence="4"/>
<dbReference type="InterPro" id="IPR021319">
    <property type="entry name" value="DUF2921"/>
</dbReference>
<evidence type="ECO:0000256" key="4">
    <source>
        <dbReference type="ARBA" id="ARBA00012483"/>
    </source>
</evidence>
<keyword evidence="7" id="KW-0677">Repeat</keyword>
<comment type="catalytic activity">
    <reaction evidence="1">
        <text>S-ubiquitinyl-[E2 ubiquitin-conjugating enzyme]-L-cysteine + [acceptor protein]-L-lysine = [E2 ubiquitin-conjugating enzyme]-L-cysteine + N(6)-ubiquitinyl-[acceptor protein]-L-lysine.</text>
        <dbReference type="EC" id="2.3.2.27"/>
    </reaction>
</comment>
<keyword evidence="9" id="KW-1133">Transmembrane helix</keyword>
<evidence type="ECO:0000256" key="6">
    <source>
        <dbReference type="ARBA" id="ARBA00022692"/>
    </source>
</evidence>
<dbReference type="Pfam" id="PF01535">
    <property type="entry name" value="PPR"/>
    <property type="match status" value="5"/>
</dbReference>
<feature type="repeat" description="PPR" evidence="12">
    <location>
        <begin position="917"/>
        <end position="952"/>
    </location>
</feature>
<dbReference type="InterPro" id="IPR002885">
    <property type="entry name" value="PPR_rpt"/>
</dbReference>
<name>A0A5J4ZYT7_9ASTE</name>
<evidence type="ECO:0000256" key="7">
    <source>
        <dbReference type="ARBA" id="ARBA00022737"/>
    </source>
</evidence>
<feature type="repeat" description="PPR" evidence="12">
    <location>
        <begin position="746"/>
        <end position="780"/>
    </location>
</feature>
<evidence type="ECO:0000256" key="9">
    <source>
        <dbReference type="ARBA" id="ARBA00022989"/>
    </source>
</evidence>
<feature type="repeat" description="PPR" evidence="12">
    <location>
        <begin position="408"/>
        <end position="442"/>
    </location>
</feature>
<evidence type="ECO:0000256" key="10">
    <source>
        <dbReference type="ARBA" id="ARBA00023136"/>
    </source>
</evidence>
<comment type="pathway">
    <text evidence="3">Protein modification; protein ubiquitination.</text>
</comment>
<feature type="domain" description="SWEET-like" evidence="13">
    <location>
        <begin position="193"/>
        <end position="231"/>
    </location>
</feature>
<keyword evidence="10" id="KW-0472">Membrane</keyword>